<dbReference type="InterPro" id="IPR000160">
    <property type="entry name" value="GGDEF_dom"/>
</dbReference>
<dbReference type="Gene3D" id="3.30.70.270">
    <property type="match status" value="1"/>
</dbReference>
<dbReference type="GO" id="GO:0052621">
    <property type="term" value="F:diguanylate cyclase activity"/>
    <property type="evidence" value="ECO:0007669"/>
    <property type="project" value="UniProtKB-EC"/>
</dbReference>
<dbReference type="GO" id="GO:1902201">
    <property type="term" value="P:negative regulation of bacterial-type flagellum-dependent cell motility"/>
    <property type="evidence" value="ECO:0007669"/>
    <property type="project" value="TreeGrafter"/>
</dbReference>
<dbReference type="SMART" id="SM00267">
    <property type="entry name" value="GGDEF"/>
    <property type="match status" value="1"/>
</dbReference>
<feature type="transmembrane region" description="Helical" evidence="3">
    <location>
        <begin position="144"/>
        <end position="163"/>
    </location>
</feature>
<keyword evidence="3" id="KW-0472">Membrane</keyword>
<dbReference type="FunFam" id="3.30.70.270:FF:000001">
    <property type="entry name" value="Diguanylate cyclase domain protein"/>
    <property type="match status" value="1"/>
</dbReference>
<protein>
    <recommendedName>
        <fullName evidence="1">diguanylate cyclase</fullName>
        <ecNumber evidence="1">2.7.7.65</ecNumber>
    </recommendedName>
</protein>
<dbReference type="GO" id="GO:0043709">
    <property type="term" value="P:cell adhesion involved in single-species biofilm formation"/>
    <property type="evidence" value="ECO:0007669"/>
    <property type="project" value="TreeGrafter"/>
</dbReference>
<keyword evidence="3" id="KW-0812">Transmembrane</keyword>
<feature type="transmembrane region" description="Helical" evidence="3">
    <location>
        <begin position="215"/>
        <end position="236"/>
    </location>
</feature>
<dbReference type="NCBIfam" id="TIGR00254">
    <property type="entry name" value="GGDEF"/>
    <property type="match status" value="1"/>
</dbReference>
<dbReference type="InterPro" id="IPR050469">
    <property type="entry name" value="Diguanylate_Cyclase"/>
</dbReference>
<accession>A0A7W6DJM0</accession>
<evidence type="ECO:0000313" key="5">
    <source>
        <dbReference type="EMBL" id="MBB3981870.1"/>
    </source>
</evidence>
<dbReference type="EC" id="2.7.7.65" evidence="1"/>
<proteinExistence type="predicted"/>
<feature type="transmembrane region" description="Helical" evidence="3">
    <location>
        <begin position="68"/>
        <end position="90"/>
    </location>
</feature>
<reference evidence="5 6" key="1">
    <citation type="submission" date="2020-08" db="EMBL/GenBank/DDBJ databases">
        <title>Genomic Encyclopedia of Type Strains, Phase IV (KMG-IV): sequencing the most valuable type-strain genomes for metagenomic binning, comparative biology and taxonomic classification.</title>
        <authorList>
            <person name="Goeker M."/>
        </authorList>
    </citation>
    <scope>NUCLEOTIDE SEQUENCE [LARGE SCALE GENOMIC DNA]</scope>
    <source>
        <strain evidence="5 6">DSM 29348</strain>
    </source>
</reference>
<dbReference type="Pfam" id="PF00990">
    <property type="entry name" value="GGDEF"/>
    <property type="match status" value="1"/>
</dbReference>
<feature type="domain" description="GGDEF" evidence="4">
    <location>
        <begin position="276"/>
        <end position="410"/>
    </location>
</feature>
<keyword evidence="6" id="KW-1185">Reference proteome</keyword>
<dbReference type="GO" id="GO:0005886">
    <property type="term" value="C:plasma membrane"/>
    <property type="evidence" value="ECO:0007669"/>
    <property type="project" value="TreeGrafter"/>
</dbReference>
<feature type="transmembrane region" description="Helical" evidence="3">
    <location>
        <begin position="33"/>
        <end position="52"/>
    </location>
</feature>
<keyword evidence="3" id="KW-1133">Transmembrane helix</keyword>
<evidence type="ECO:0000256" key="3">
    <source>
        <dbReference type="SAM" id="Phobius"/>
    </source>
</evidence>
<dbReference type="EMBL" id="JACIEB010000003">
    <property type="protein sequence ID" value="MBB3981870.1"/>
    <property type="molecule type" value="Genomic_DNA"/>
</dbReference>
<evidence type="ECO:0000256" key="1">
    <source>
        <dbReference type="ARBA" id="ARBA00012528"/>
    </source>
</evidence>
<evidence type="ECO:0000313" key="6">
    <source>
        <dbReference type="Proteomes" id="UP000552757"/>
    </source>
</evidence>
<organism evidence="5 6">
    <name type="scientific">Sphingobium fontiphilum</name>
    <dbReference type="NCBI Taxonomy" id="944425"/>
    <lineage>
        <taxon>Bacteria</taxon>
        <taxon>Pseudomonadati</taxon>
        <taxon>Pseudomonadota</taxon>
        <taxon>Alphaproteobacteria</taxon>
        <taxon>Sphingomonadales</taxon>
        <taxon>Sphingomonadaceae</taxon>
        <taxon>Sphingobium</taxon>
    </lineage>
</organism>
<dbReference type="PANTHER" id="PTHR45138">
    <property type="entry name" value="REGULATORY COMPONENTS OF SENSORY TRANSDUCTION SYSTEM"/>
    <property type="match status" value="1"/>
</dbReference>
<dbReference type="PANTHER" id="PTHR45138:SF9">
    <property type="entry name" value="DIGUANYLATE CYCLASE DGCM-RELATED"/>
    <property type="match status" value="1"/>
</dbReference>
<dbReference type="InterPro" id="IPR029787">
    <property type="entry name" value="Nucleotide_cyclase"/>
</dbReference>
<dbReference type="AlphaFoldDB" id="A0A7W6DJM0"/>
<gene>
    <name evidence="5" type="ORF">GGR44_001529</name>
</gene>
<evidence type="ECO:0000259" key="4">
    <source>
        <dbReference type="PROSITE" id="PS50887"/>
    </source>
</evidence>
<dbReference type="CDD" id="cd01949">
    <property type="entry name" value="GGDEF"/>
    <property type="match status" value="1"/>
</dbReference>
<dbReference type="SUPFAM" id="SSF55073">
    <property type="entry name" value="Nucleotide cyclase"/>
    <property type="match status" value="1"/>
</dbReference>
<evidence type="ECO:0000256" key="2">
    <source>
        <dbReference type="ARBA" id="ARBA00034247"/>
    </source>
</evidence>
<comment type="catalytic activity">
    <reaction evidence="2">
        <text>2 GTP = 3',3'-c-di-GMP + 2 diphosphate</text>
        <dbReference type="Rhea" id="RHEA:24898"/>
        <dbReference type="ChEBI" id="CHEBI:33019"/>
        <dbReference type="ChEBI" id="CHEBI:37565"/>
        <dbReference type="ChEBI" id="CHEBI:58805"/>
        <dbReference type="EC" id="2.7.7.65"/>
    </reaction>
</comment>
<dbReference type="InterPro" id="IPR043128">
    <property type="entry name" value="Rev_trsase/Diguanyl_cyclase"/>
</dbReference>
<feature type="transmembrane region" description="Helical" evidence="3">
    <location>
        <begin position="102"/>
        <end position="123"/>
    </location>
</feature>
<dbReference type="PROSITE" id="PS50887">
    <property type="entry name" value="GGDEF"/>
    <property type="match status" value="1"/>
</dbReference>
<comment type="caution">
    <text evidence="5">The sequence shown here is derived from an EMBL/GenBank/DDBJ whole genome shotgun (WGS) entry which is preliminary data.</text>
</comment>
<name>A0A7W6DJM0_9SPHN</name>
<sequence length="410" mass="44133">MLRHPDAARPFGWIASAGAFMAADLLTGSSLQVAALLNCGNMVSIGIAYLVLRRLPQDVIRLRQPMSVPWLFAGCAAGGAVAGLVGMAANPILFGGGMWRGWQFWFTTELVNYVTVLPMVLAFPSRPRPPVRKPAMSLRQLAPLIALIYSCLAAKLVGGPGAIAFPVPALLWCGLSYPVFRTCILTAFCGYWAMETLANQYILPAEQTSDAFNLVSFRLGLSMLFIAPIMLTSITANRNAAYDMLMHAANHDGLTGIANRNAFMHSAQTICRSGDPAGALLMLDLDFFKSINDRYGHAGGDAVLIGFAQRVRECLRGCDLFGRVGGEEFAVLIPNCSRPGAILVAERIRQALNDHPIILSDSRKIHITASIGVAMAEADMSADIGQLMAQADDALYRAKSAGRNRIEMAD</sequence>
<dbReference type="Proteomes" id="UP000552757">
    <property type="component" value="Unassembled WGS sequence"/>
</dbReference>
<feature type="transmembrane region" description="Helical" evidence="3">
    <location>
        <begin position="169"/>
        <end position="194"/>
    </location>
</feature>